<evidence type="ECO:0000256" key="1">
    <source>
        <dbReference type="ARBA" id="ARBA00022475"/>
    </source>
</evidence>
<dbReference type="InterPro" id="IPR022781">
    <property type="entry name" value="Flagellar_biosynth_FliO"/>
</dbReference>
<feature type="transmembrane region" description="Helical" evidence="7">
    <location>
        <begin position="24"/>
        <end position="45"/>
    </location>
</feature>
<keyword evidence="3 7" id="KW-1133">Transmembrane helix</keyword>
<keyword evidence="5 7" id="KW-0975">Bacterial flagellum</keyword>
<evidence type="ECO:0000256" key="6">
    <source>
        <dbReference type="ARBA" id="ARBA00037937"/>
    </source>
</evidence>
<evidence type="ECO:0000256" key="2">
    <source>
        <dbReference type="ARBA" id="ARBA00022692"/>
    </source>
</evidence>
<organism evidence="8 9">
    <name type="scientific">Luteimonas chenhongjianii</name>
    <dbReference type="NCBI Taxonomy" id="2006110"/>
    <lineage>
        <taxon>Bacteria</taxon>
        <taxon>Pseudomonadati</taxon>
        <taxon>Pseudomonadota</taxon>
        <taxon>Gammaproteobacteria</taxon>
        <taxon>Lysobacterales</taxon>
        <taxon>Lysobacteraceae</taxon>
        <taxon>Luteimonas</taxon>
    </lineage>
</organism>
<keyword evidence="8" id="KW-0969">Cilium</keyword>
<evidence type="ECO:0000313" key="8">
    <source>
        <dbReference type="EMBL" id="ATD68809.1"/>
    </source>
</evidence>
<sequence>MTASVIPAPEPIVIGAHAPQGPGLGGGLLALLLVLGLIVGLAWLLKRLPGGGFRQADGLRIVASIPLGTKERAAVVQVGGQQLLLGIGAGGVRTLHVLPQPLPEAPPAQLPTMKNLPDFKQMLAQRLRKDT</sequence>
<comment type="similarity">
    <text evidence="6 7">Belongs to the FliO/MopB family.</text>
</comment>
<evidence type="ECO:0000256" key="7">
    <source>
        <dbReference type="RuleBase" id="RU362064"/>
    </source>
</evidence>
<dbReference type="PANTHER" id="PTHR38766">
    <property type="entry name" value="FLAGELLAR PROTEIN FLIO"/>
    <property type="match status" value="1"/>
</dbReference>
<dbReference type="Pfam" id="PF04347">
    <property type="entry name" value="FliO"/>
    <property type="match status" value="1"/>
</dbReference>
<name>A0A290XID1_9GAMM</name>
<proteinExistence type="inferred from homology"/>
<dbReference type="GO" id="GO:0005886">
    <property type="term" value="C:plasma membrane"/>
    <property type="evidence" value="ECO:0007669"/>
    <property type="project" value="UniProtKB-SubCell"/>
</dbReference>
<keyword evidence="1 7" id="KW-1003">Cell membrane</keyword>
<dbReference type="RefSeq" id="WP_096300508.1">
    <property type="nucleotide sequence ID" value="NZ_CP023406.1"/>
</dbReference>
<dbReference type="GO" id="GO:0044781">
    <property type="term" value="P:bacterial-type flagellum organization"/>
    <property type="evidence" value="ECO:0007669"/>
    <property type="project" value="UniProtKB-UniRule"/>
</dbReference>
<comment type="subcellular location">
    <subcellularLocation>
        <location evidence="7">Cell membrane</location>
    </subcellularLocation>
    <subcellularLocation>
        <location evidence="7">Bacterial flagellum basal body</location>
    </subcellularLocation>
</comment>
<dbReference type="AlphaFoldDB" id="A0A290XID1"/>
<dbReference type="EMBL" id="CP023406">
    <property type="protein sequence ID" value="ATD68809.1"/>
    <property type="molecule type" value="Genomic_DNA"/>
</dbReference>
<keyword evidence="2 7" id="KW-0812">Transmembrane</keyword>
<evidence type="ECO:0000256" key="5">
    <source>
        <dbReference type="ARBA" id="ARBA00023143"/>
    </source>
</evidence>
<protein>
    <recommendedName>
        <fullName evidence="7">Flagellar protein</fullName>
    </recommendedName>
</protein>
<keyword evidence="8" id="KW-0966">Cell projection</keyword>
<evidence type="ECO:0000256" key="3">
    <source>
        <dbReference type="ARBA" id="ARBA00022989"/>
    </source>
</evidence>
<keyword evidence="9" id="KW-1185">Reference proteome</keyword>
<keyword evidence="4 7" id="KW-0472">Membrane</keyword>
<evidence type="ECO:0000313" key="9">
    <source>
        <dbReference type="Proteomes" id="UP000218968"/>
    </source>
</evidence>
<dbReference type="Proteomes" id="UP000218968">
    <property type="component" value="Chromosome"/>
</dbReference>
<dbReference type="GO" id="GO:0009425">
    <property type="term" value="C:bacterial-type flagellum basal body"/>
    <property type="evidence" value="ECO:0007669"/>
    <property type="project" value="UniProtKB-SubCell"/>
</dbReference>
<dbReference type="PANTHER" id="PTHR38766:SF1">
    <property type="entry name" value="FLAGELLAR PROTEIN FLIO"/>
    <property type="match status" value="1"/>
</dbReference>
<dbReference type="InterPro" id="IPR052205">
    <property type="entry name" value="FliO/MopB"/>
</dbReference>
<evidence type="ECO:0000256" key="4">
    <source>
        <dbReference type="ARBA" id="ARBA00023136"/>
    </source>
</evidence>
<reference evidence="9" key="1">
    <citation type="submission" date="2017-09" db="EMBL/GenBank/DDBJ databases">
        <title>Luteimonas liuhanmingii sp.nov., isolated from the intestinal contents of Tibetan Plateau Pika in Yushu, Qinghai Province, China.</title>
        <authorList>
            <person name="Gui Z."/>
        </authorList>
    </citation>
    <scope>NUCLEOTIDE SEQUENCE [LARGE SCALE GENOMIC DNA]</scope>
    <source>
        <strain evidence="9">100111</strain>
    </source>
</reference>
<gene>
    <name evidence="8" type="primary">fliO</name>
    <name evidence="8" type="ORF">CNR27_09650</name>
</gene>
<accession>A0A290XID1</accession>
<dbReference type="NCBIfam" id="TIGR03500">
    <property type="entry name" value="FliO_TIGR"/>
    <property type="match status" value="1"/>
</dbReference>
<keyword evidence="8" id="KW-0282">Flagellum</keyword>
<dbReference type="KEGG" id="lum:CNR27_09650"/>